<proteinExistence type="predicted"/>
<dbReference type="PROSITE" id="PS51186">
    <property type="entry name" value="GNAT"/>
    <property type="match status" value="1"/>
</dbReference>
<protein>
    <submittedName>
        <fullName evidence="2">GNAT family N-acetyltransferase</fullName>
    </submittedName>
</protein>
<dbReference type="InterPro" id="IPR016181">
    <property type="entry name" value="Acyl_CoA_acyltransferase"/>
</dbReference>
<feature type="domain" description="N-acetyltransferase" evidence="1">
    <location>
        <begin position="16"/>
        <end position="201"/>
    </location>
</feature>
<dbReference type="RefSeq" id="WP_323296865.1">
    <property type="nucleotide sequence ID" value="NZ_JAYFUM010000011.1"/>
</dbReference>
<evidence type="ECO:0000259" key="1">
    <source>
        <dbReference type="PROSITE" id="PS51186"/>
    </source>
</evidence>
<comment type="caution">
    <text evidence="2">The sequence shown here is derived from an EMBL/GenBank/DDBJ whole genome shotgun (WGS) entry which is preliminary data.</text>
</comment>
<evidence type="ECO:0000313" key="2">
    <source>
        <dbReference type="EMBL" id="MEA5139707.1"/>
    </source>
</evidence>
<organism evidence="2 3">
    <name type="scientific">Arcicella rigui</name>
    <dbReference type="NCBI Taxonomy" id="797020"/>
    <lineage>
        <taxon>Bacteria</taxon>
        <taxon>Pseudomonadati</taxon>
        <taxon>Bacteroidota</taxon>
        <taxon>Cytophagia</taxon>
        <taxon>Cytophagales</taxon>
        <taxon>Flectobacillaceae</taxon>
        <taxon>Arcicella</taxon>
    </lineage>
</organism>
<gene>
    <name evidence="2" type="ORF">VB248_11190</name>
</gene>
<evidence type="ECO:0000313" key="3">
    <source>
        <dbReference type="Proteomes" id="UP001302949"/>
    </source>
</evidence>
<dbReference type="Proteomes" id="UP001302949">
    <property type="component" value="Unassembled WGS sequence"/>
</dbReference>
<dbReference type="EMBL" id="JAYFUM010000011">
    <property type="protein sequence ID" value="MEA5139707.1"/>
    <property type="molecule type" value="Genomic_DNA"/>
</dbReference>
<dbReference type="SUPFAM" id="SSF55729">
    <property type="entry name" value="Acyl-CoA N-acyltransferases (Nat)"/>
    <property type="match status" value="1"/>
</dbReference>
<name>A0ABU5QAU9_9BACT</name>
<dbReference type="CDD" id="cd04301">
    <property type="entry name" value="NAT_SF"/>
    <property type="match status" value="1"/>
</dbReference>
<dbReference type="InterPro" id="IPR000182">
    <property type="entry name" value="GNAT_dom"/>
</dbReference>
<keyword evidence="3" id="KW-1185">Reference proteome</keyword>
<accession>A0ABU5QAU9</accession>
<sequence>MSIEKNAFSYITKKGAEIASVFEDLAELRIRVFRDFPYLYEGSVAYEKEYLKVYSQSERAFLFAVYANNKMVGATTCIPLSDETSEVRLPFETAGFDIDTFFYFGESILIPEYRGLGLGHRFFDEREAHARSFGTFKTTCFCAVEREEKHPLKPENYRPNDVFWQKRGYQKEPSLQCTFEWQDINESVSTAKTMIYWTKDL</sequence>
<dbReference type="Gene3D" id="3.40.630.30">
    <property type="match status" value="1"/>
</dbReference>
<dbReference type="Pfam" id="PF00583">
    <property type="entry name" value="Acetyltransf_1"/>
    <property type="match status" value="1"/>
</dbReference>
<reference evidence="2 3" key="1">
    <citation type="submission" date="2023-12" db="EMBL/GenBank/DDBJ databases">
        <title>Novel species of the genus Arcicella isolated from rivers.</title>
        <authorList>
            <person name="Lu H."/>
        </authorList>
    </citation>
    <scope>NUCLEOTIDE SEQUENCE [LARGE SCALE GENOMIC DNA]</scope>
    <source>
        <strain evidence="2 3">KCTC 23307</strain>
    </source>
</reference>